<dbReference type="GO" id="GO:0008703">
    <property type="term" value="F:5-amino-6-(5-phosphoribosylamino)uracil reductase activity"/>
    <property type="evidence" value="ECO:0007669"/>
    <property type="project" value="InterPro"/>
</dbReference>
<reference evidence="5 6" key="1">
    <citation type="submission" date="2016-09" db="EMBL/GenBank/DDBJ databases">
        <title>genome sequences of unsequenced Mycobacteria.</title>
        <authorList>
            <person name="Greninger A.L."/>
            <person name="Jerome K.R."/>
            <person name="Mcnair B."/>
            <person name="Wallis C."/>
            <person name="Fang F."/>
        </authorList>
    </citation>
    <scope>NUCLEOTIDE SEQUENCE [LARGE SCALE GENOMIC DNA]</scope>
    <source>
        <strain evidence="5 6">BM1</strain>
    </source>
</reference>
<accession>A0A1Q4HB49</accession>
<gene>
    <name evidence="5" type="ORF">BV510_20025</name>
</gene>
<dbReference type="GO" id="GO:0009231">
    <property type="term" value="P:riboflavin biosynthetic process"/>
    <property type="evidence" value="ECO:0007669"/>
    <property type="project" value="InterPro"/>
</dbReference>
<dbReference type="AlphaFoldDB" id="A0A1Q4HB49"/>
<sequence>MPDSAAGTELTALGPVSVAGDGELEQLYAYPEDLGTCWVRANFISSLDGAASTEGRSGALGGPGDRAVFRLLRELADVVVVGAGTVRVETYSGAQLGVAQRQRRHGRGQGEVPPIAIVTRSGDLDHDLPVFTQTEVPPLLLTVHDTIADARARFAGLAEVYDCSAADSGSVDLTVLLRTLADLDLTRVLTEGGPSLLGAFIAADLLDDLCLTIAPTVVGGGSTRISDGHPELITRLQRRHVLSDDDGYLYTRYSRREQRG</sequence>
<dbReference type="InterPro" id="IPR050765">
    <property type="entry name" value="Riboflavin_Biosynth_HTPR"/>
</dbReference>
<evidence type="ECO:0000259" key="4">
    <source>
        <dbReference type="Pfam" id="PF01872"/>
    </source>
</evidence>
<dbReference type="Proteomes" id="UP000191039">
    <property type="component" value="Unassembled WGS sequence"/>
</dbReference>
<comment type="pathway">
    <text evidence="1">Cofactor biosynthesis; riboflavin biosynthesis.</text>
</comment>
<proteinExistence type="predicted"/>
<keyword evidence="2" id="KW-0521">NADP</keyword>
<dbReference type="InterPro" id="IPR002734">
    <property type="entry name" value="RibDG_C"/>
</dbReference>
<comment type="caution">
    <text evidence="5">The sequence shown here is derived from an EMBL/GenBank/DDBJ whole genome shotgun (WGS) entry which is preliminary data.</text>
</comment>
<dbReference type="NCBIfam" id="NF010663">
    <property type="entry name" value="PRK14059.1-1"/>
    <property type="match status" value="1"/>
</dbReference>
<dbReference type="InterPro" id="IPR024072">
    <property type="entry name" value="DHFR-like_dom_sf"/>
</dbReference>
<evidence type="ECO:0000256" key="3">
    <source>
        <dbReference type="ARBA" id="ARBA00023002"/>
    </source>
</evidence>
<dbReference type="STRING" id="1801.BRW64_17380"/>
<name>A0A1Q4HB49_9MYCO</name>
<dbReference type="PANTHER" id="PTHR38011:SF7">
    <property type="entry name" value="2,5-DIAMINO-6-RIBOSYLAMINO-4(3H)-PYRIMIDINONE 5'-PHOSPHATE REDUCTASE"/>
    <property type="match status" value="1"/>
</dbReference>
<evidence type="ECO:0000256" key="1">
    <source>
        <dbReference type="ARBA" id="ARBA00005104"/>
    </source>
</evidence>
<organism evidence="5 6">
    <name type="scientific">Mycolicibacterium diernhoferi</name>
    <dbReference type="NCBI Taxonomy" id="1801"/>
    <lineage>
        <taxon>Bacteria</taxon>
        <taxon>Bacillati</taxon>
        <taxon>Actinomycetota</taxon>
        <taxon>Actinomycetes</taxon>
        <taxon>Mycobacteriales</taxon>
        <taxon>Mycobacteriaceae</taxon>
        <taxon>Mycolicibacterium</taxon>
    </lineage>
</organism>
<dbReference type="PANTHER" id="PTHR38011">
    <property type="entry name" value="DIHYDROFOLATE REDUCTASE FAMILY PROTEIN (AFU_ORTHOLOGUE AFUA_8G06820)"/>
    <property type="match status" value="1"/>
</dbReference>
<dbReference type="NCBIfam" id="NF010664">
    <property type="entry name" value="PRK14059.1-2"/>
    <property type="match status" value="1"/>
</dbReference>
<dbReference type="SUPFAM" id="SSF53597">
    <property type="entry name" value="Dihydrofolate reductase-like"/>
    <property type="match status" value="1"/>
</dbReference>
<dbReference type="EMBL" id="MIJD01000237">
    <property type="protein sequence ID" value="OPE51126.1"/>
    <property type="molecule type" value="Genomic_DNA"/>
</dbReference>
<evidence type="ECO:0000313" key="5">
    <source>
        <dbReference type="EMBL" id="OPE51126.1"/>
    </source>
</evidence>
<dbReference type="Gene3D" id="3.40.430.10">
    <property type="entry name" value="Dihydrofolate Reductase, subunit A"/>
    <property type="match status" value="1"/>
</dbReference>
<keyword evidence="3" id="KW-0560">Oxidoreductase</keyword>
<dbReference type="NCBIfam" id="NF010665">
    <property type="entry name" value="PRK14059.1-4"/>
    <property type="match status" value="1"/>
</dbReference>
<evidence type="ECO:0000256" key="2">
    <source>
        <dbReference type="ARBA" id="ARBA00022857"/>
    </source>
</evidence>
<protein>
    <recommendedName>
        <fullName evidence="4">Bacterial bifunctional deaminase-reductase C-terminal domain-containing protein</fullName>
    </recommendedName>
</protein>
<dbReference type="RefSeq" id="WP_073857588.1">
    <property type="nucleotide sequence ID" value="NZ_BAAATC010000019.1"/>
</dbReference>
<evidence type="ECO:0000313" key="6">
    <source>
        <dbReference type="Proteomes" id="UP000191039"/>
    </source>
</evidence>
<dbReference type="Pfam" id="PF01872">
    <property type="entry name" value="RibD_C"/>
    <property type="match status" value="1"/>
</dbReference>
<feature type="domain" description="Bacterial bifunctional deaminase-reductase C-terminal" evidence="4">
    <location>
        <begin position="38"/>
        <end position="249"/>
    </location>
</feature>